<dbReference type="Gene3D" id="2.60.40.10">
    <property type="entry name" value="Immunoglobulins"/>
    <property type="match status" value="1"/>
</dbReference>
<feature type="non-terminal residue" evidence="2">
    <location>
        <position position="1"/>
    </location>
</feature>
<name>A0A060C206_9BACT</name>
<dbReference type="Pfam" id="PF18911">
    <property type="entry name" value="PKD_4"/>
    <property type="match status" value="1"/>
</dbReference>
<dbReference type="SMART" id="SM00089">
    <property type="entry name" value="PKD"/>
    <property type="match status" value="1"/>
</dbReference>
<dbReference type="InterPro" id="IPR000601">
    <property type="entry name" value="PKD_dom"/>
</dbReference>
<feature type="non-terminal residue" evidence="2">
    <location>
        <position position="166"/>
    </location>
</feature>
<reference evidence="2" key="1">
    <citation type="journal article" date="2013" name="Environ. Microbiol.">
        <title>Seasonally variable intestinal metagenomes of the red palm weevil (Rhynchophorus ferrugineus).</title>
        <authorList>
            <person name="Jia S."/>
            <person name="Zhang X."/>
            <person name="Zhang G."/>
            <person name="Yin A."/>
            <person name="Zhang S."/>
            <person name="Li F."/>
            <person name="Wang L."/>
            <person name="Zhao D."/>
            <person name="Yun Q."/>
            <person name="Tala"/>
            <person name="Wang J."/>
            <person name="Sun G."/>
            <person name="Baabdullah M."/>
            <person name="Yu X."/>
            <person name="Hu S."/>
            <person name="Al-Mssallem I.S."/>
            <person name="Yu J."/>
        </authorList>
    </citation>
    <scope>NUCLEOTIDE SEQUENCE</scope>
</reference>
<feature type="domain" description="PKD" evidence="1">
    <location>
        <begin position="45"/>
        <end position="127"/>
    </location>
</feature>
<evidence type="ECO:0000259" key="1">
    <source>
        <dbReference type="PROSITE" id="PS50093"/>
    </source>
</evidence>
<protein>
    <submittedName>
        <fullName evidence="2">CAZy families CBM32 protein</fullName>
    </submittedName>
</protein>
<dbReference type="EMBL" id="KF121629">
    <property type="protein sequence ID" value="AIA88917.1"/>
    <property type="molecule type" value="Genomic_DNA"/>
</dbReference>
<dbReference type="InterPro" id="IPR035986">
    <property type="entry name" value="PKD_dom_sf"/>
</dbReference>
<dbReference type="PROSITE" id="PS50093">
    <property type="entry name" value="PKD"/>
    <property type="match status" value="1"/>
</dbReference>
<organism evidence="2">
    <name type="scientific">uncultured Myxococcus sp</name>
    <dbReference type="NCBI Taxonomy" id="420971"/>
    <lineage>
        <taxon>Bacteria</taxon>
        <taxon>Pseudomonadati</taxon>
        <taxon>Myxococcota</taxon>
        <taxon>Myxococcia</taxon>
        <taxon>Myxococcales</taxon>
        <taxon>Cystobacterineae</taxon>
        <taxon>Myxococcaceae</taxon>
        <taxon>Myxococcus</taxon>
        <taxon>environmental samples</taxon>
    </lineage>
</organism>
<evidence type="ECO:0000313" key="2">
    <source>
        <dbReference type="EMBL" id="AIA88917.1"/>
    </source>
</evidence>
<dbReference type="CDD" id="cd00146">
    <property type="entry name" value="PKD"/>
    <property type="match status" value="1"/>
</dbReference>
<proteinExistence type="predicted"/>
<dbReference type="InterPro" id="IPR022409">
    <property type="entry name" value="PKD/Chitinase_dom"/>
</dbReference>
<sequence>DTAGLQSAGGIGLRTYLSGSATNAPVHGLFDDLVAGSDTPLPNQAPSVDFSSEVSGLAAEFVSEASDADGSVASYAWSFGDGGTSSQVDPSHTYAAAGTYDVTLTVTDDDGATGTVTKQVIATDGAAPFAVDAFSRTVSSGWGSADTGGAWSRSGSAANFSVADGV</sequence>
<accession>A0A060C206</accession>
<dbReference type="AlphaFoldDB" id="A0A060C206"/>
<dbReference type="SUPFAM" id="SSF49299">
    <property type="entry name" value="PKD domain"/>
    <property type="match status" value="1"/>
</dbReference>
<dbReference type="InterPro" id="IPR013783">
    <property type="entry name" value="Ig-like_fold"/>
</dbReference>